<comment type="caution">
    <text evidence="1">The sequence shown here is derived from an EMBL/GenBank/DDBJ whole genome shotgun (WGS) entry which is preliminary data.</text>
</comment>
<sequence>MRPFLGRVMPDSRQADLAATVISRISVLSGHPVLPRDAEGKAVR</sequence>
<evidence type="ECO:0000313" key="1">
    <source>
        <dbReference type="EMBL" id="RPF21334.1"/>
    </source>
</evidence>
<evidence type="ECO:0000313" key="2">
    <source>
        <dbReference type="Proteomes" id="UP000280501"/>
    </source>
</evidence>
<proteinExistence type="predicted"/>
<name>A0A3N4YPN7_9MICO</name>
<dbReference type="AlphaFoldDB" id="A0A3N4YPN7"/>
<dbReference type="Proteomes" id="UP000280501">
    <property type="component" value="Unassembled WGS sequence"/>
</dbReference>
<protein>
    <submittedName>
        <fullName evidence="1">Uncharacterized protein</fullName>
    </submittedName>
</protein>
<keyword evidence="2" id="KW-1185">Reference proteome</keyword>
<reference evidence="1 2" key="1">
    <citation type="submission" date="2018-11" db="EMBL/GenBank/DDBJ databases">
        <title>Sequencing the genomes of 1000 actinobacteria strains.</title>
        <authorList>
            <person name="Klenk H.-P."/>
        </authorList>
    </citation>
    <scope>NUCLEOTIDE SEQUENCE [LARGE SCALE GENOMIC DNA]</scope>
    <source>
        <strain evidence="1 2">DSM 15700</strain>
    </source>
</reference>
<gene>
    <name evidence="1" type="ORF">EDD34_1961</name>
</gene>
<organism evidence="1 2">
    <name type="scientific">Myceligenerans xiligouense</name>
    <dbReference type="NCBI Taxonomy" id="253184"/>
    <lineage>
        <taxon>Bacteria</taxon>
        <taxon>Bacillati</taxon>
        <taxon>Actinomycetota</taxon>
        <taxon>Actinomycetes</taxon>
        <taxon>Micrococcales</taxon>
        <taxon>Promicromonosporaceae</taxon>
        <taxon>Myceligenerans</taxon>
    </lineage>
</organism>
<accession>A0A3N4YPN7</accession>
<dbReference type="EMBL" id="RKQZ01000001">
    <property type="protein sequence ID" value="RPF21334.1"/>
    <property type="molecule type" value="Genomic_DNA"/>
</dbReference>